<dbReference type="InterPro" id="IPR005789">
    <property type="entry name" value="Thr_deHydtase_catblc"/>
</dbReference>
<evidence type="ECO:0000259" key="14">
    <source>
        <dbReference type="Pfam" id="PF00291"/>
    </source>
</evidence>
<evidence type="ECO:0000256" key="6">
    <source>
        <dbReference type="ARBA" id="ARBA00012096"/>
    </source>
</evidence>
<dbReference type="InterPro" id="IPR050147">
    <property type="entry name" value="Ser/Thr_Dehydratase"/>
</dbReference>
<comment type="catalytic activity">
    <reaction evidence="12 13">
        <text>L-serine = pyruvate + NH4(+)</text>
        <dbReference type="Rhea" id="RHEA:19169"/>
        <dbReference type="ChEBI" id="CHEBI:15361"/>
        <dbReference type="ChEBI" id="CHEBI:28938"/>
        <dbReference type="ChEBI" id="CHEBI:33384"/>
        <dbReference type="EC" id="4.3.1.17"/>
    </reaction>
</comment>
<gene>
    <name evidence="15" type="primary">tdcB</name>
    <name evidence="15" type="ORF">EcWSU1_03929</name>
</gene>
<accession>G8LFI9</accession>
<comment type="pathway">
    <text evidence="2 13">Amino-acid degradation; L-threonine degradation via propanoate pathway; propanoate from L-threonine: step 1/4.</text>
</comment>
<dbReference type="EC" id="4.3.1.19" evidence="6 13"/>
<dbReference type="eggNOG" id="COG1171">
    <property type="taxonomic scope" value="Bacteria"/>
</dbReference>
<evidence type="ECO:0000256" key="3">
    <source>
        <dbReference type="ARBA" id="ARBA00010869"/>
    </source>
</evidence>
<dbReference type="EC" id="4.3.1.17" evidence="5 13"/>
<feature type="domain" description="Tryptophan synthase beta chain-like PALP" evidence="14">
    <location>
        <begin position="33"/>
        <end position="320"/>
    </location>
</feature>
<dbReference type="HOGENOM" id="CLU_021152_4_2_6"/>
<evidence type="ECO:0000256" key="2">
    <source>
        <dbReference type="ARBA" id="ARBA00004958"/>
    </source>
</evidence>
<keyword evidence="9 13" id="KW-0456">Lyase</keyword>
<evidence type="ECO:0000256" key="4">
    <source>
        <dbReference type="ARBA" id="ARBA00011447"/>
    </source>
</evidence>
<dbReference type="Pfam" id="PF00291">
    <property type="entry name" value="PALP"/>
    <property type="match status" value="1"/>
</dbReference>
<dbReference type="NCBIfam" id="TIGR01127">
    <property type="entry name" value="ilvA_1Cterm"/>
    <property type="match status" value="1"/>
</dbReference>
<evidence type="ECO:0000256" key="11">
    <source>
        <dbReference type="ARBA" id="ARBA00031418"/>
    </source>
</evidence>
<evidence type="ECO:0000313" key="15">
    <source>
        <dbReference type="EMBL" id="AEW75357.1"/>
    </source>
</evidence>
<dbReference type="Proteomes" id="UP000007838">
    <property type="component" value="Chromosome"/>
</dbReference>
<evidence type="ECO:0000256" key="13">
    <source>
        <dbReference type="RuleBase" id="RU363083"/>
    </source>
</evidence>
<dbReference type="AlphaFoldDB" id="G8LFI9"/>
<dbReference type="UniPathway" id="UPA00052">
    <property type="reaction ID" value="UER00507"/>
</dbReference>
<dbReference type="CDD" id="cd01562">
    <property type="entry name" value="Thr-dehyd"/>
    <property type="match status" value="1"/>
</dbReference>
<keyword evidence="13" id="KW-0547">Nucleotide-binding</keyword>
<comment type="function">
    <text evidence="10">Catalyzes the anaerobic formation of alpha-ketobutyrate and ammonia from threonine in a two-step reaction. The first step involved a dehydration of threonine and a production of enamine intermediates (aminocrotonate), which tautomerizes to its imine form (iminobutyrate). Both intermediates are unstable and short-lived. The second step is the nonenzymatic hydrolysis of the enamine/imine intermediates to form 2-ketobutyrate and free ammonia. In the low water environment of the cell, the second step is accelerated by RidA. TdcB also dehydrates serine to yield pyruvate via analogous enamine/imine intermediates.</text>
</comment>
<comment type="catalytic activity">
    <reaction evidence="13">
        <text>L-threonine = 2-oxobutanoate + NH4(+)</text>
        <dbReference type="Rhea" id="RHEA:22108"/>
        <dbReference type="ChEBI" id="CHEBI:16763"/>
        <dbReference type="ChEBI" id="CHEBI:28938"/>
        <dbReference type="ChEBI" id="CHEBI:57926"/>
        <dbReference type="EC" id="4.3.1.19"/>
    </reaction>
</comment>
<dbReference type="PANTHER" id="PTHR48078">
    <property type="entry name" value="THREONINE DEHYDRATASE, MITOCHONDRIAL-RELATED"/>
    <property type="match status" value="1"/>
</dbReference>
<reference evidence="15 16" key="1">
    <citation type="journal article" date="2011" name="Stand. Genomic Sci.">
        <title>Complete genome of the onion pathogen Enterobacter cloacae EcWSU1.</title>
        <authorList>
            <person name="Humann J.L."/>
            <person name="Wildung M."/>
            <person name="Cheng C.H."/>
            <person name="Lee T."/>
            <person name="Stewart J.E."/>
            <person name="Drew J.C."/>
            <person name="Triplett E.W."/>
            <person name="Main D."/>
            <person name="Schroeder B.K."/>
        </authorList>
    </citation>
    <scope>NUCLEOTIDE SEQUENCE [LARGE SCALE GENOMIC DNA]</scope>
    <source>
        <strain evidence="15 16">EcWSU1</strain>
    </source>
</reference>
<dbReference type="InterPro" id="IPR001926">
    <property type="entry name" value="TrpB-like_PALP"/>
</dbReference>
<evidence type="ECO:0000313" key="16">
    <source>
        <dbReference type="Proteomes" id="UP000007838"/>
    </source>
</evidence>
<evidence type="ECO:0000256" key="7">
    <source>
        <dbReference type="ARBA" id="ARBA00022248"/>
    </source>
</evidence>
<keyword evidence="8 13" id="KW-0663">Pyridoxal phosphate</keyword>
<dbReference type="GO" id="GO:0070689">
    <property type="term" value="P:L-threonine catabolic process to propionate"/>
    <property type="evidence" value="ECO:0007669"/>
    <property type="project" value="UniProtKB-UniPathway"/>
</dbReference>
<dbReference type="GO" id="GO:0009097">
    <property type="term" value="P:isoleucine biosynthetic process"/>
    <property type="evidence" value="ECO:0007669"/>
    <property type="project" value="TreeGrafter"/>
</dbReference>
<comment type="similarity">
    <text evidence="3 13">Belongs to the serine/threonine dehydratase family.</text>
</comment>
<dbReference type="EMBL" id="CP002886">
    <property type="protein sequence ID" value="AEW75357.1"/>
    <property type="molecule type" value="Genomic_DNA"/>
</dbReference>
<sequence>MNYYNEDIMHITYDLPVTIEDIQDARKRLAGKIYKTGMPRSNYLSERCKGEIFLKFENMQRTGSFKIRGAFNKLSSLTEAEKRKGVVACSAGNHAQGVSLSCAMLGIDGKVVMPMGAPKSKVAATRDYSAEVVLHGENFNDTIAKVSEIVELEGRIFIPPYDDPKVIAGQGTIGLEILEDLYDVDNVIVPIGGGGLIAGIATAIKSINPTINIIGVQSENVHGMAASYQAGEIINHRVTGTLADGCDVSRPGKLTFEIVRELVDDIVLVSEDDIRNSMIALIQRNKVVTEGAGALACAALLSGKLDHYIQGRKTVCIISGGNIDLSRVSQITGFVDA</sequence>
<dbReference type="FunFam" id="3.40.50.1100:FF:000007">
    <property type="entry name" value="L-threonine dehydratase catabolic TdcB"/>
    <property type="match status" value="1"/>
</dbReference>
<dbReference type="FunFam" id="3.40.50.1100:FF:000005">
    <property type="entry name" value="Threonine dehydratase catabolic"/>
    <property type="match status" value="1"/>
</dbReference>
<protein>
    <recommendedName>
        <fullName evidence="7 13">L-threonine dehydratase catabolic TdcB</fullName>
        <ecNumber evidence="5 13">4.3.1.17</ecNumber>
        <ecNumber evidence="6 13">4.3.1.19</ecNumber>
    </recommendedName>
    <alternativeName>
        <fullName evidence="11 13">L-serine dehydratase</fullName>
    </alternativeName>
    <alternativeName>
        <fullName evidence="13">Threonine deaminase</fullName>
    </alternativeName>
</protein>
<comment type="subunit">
    <text evidence="4 13">In the native structure, TdcB is in a dimeric form, whereas in the TdcB-AMP complex, it exists in a tetrameric form (dimer of dimers).</text>
</comment>
<dbReference type="NCBIfam" id="NF006389">
    <property type="entry name" value="PRK08638.1"/>
    <property type="match status" value="1"/>
</dbReference>
<evidence type="ECO:0000256" key="1">
    <source>
        <dbReference type="ARBA" id="ARBA00001933"/>
    </source>
</evidence>
<comment type="cofactor">
    <cofactor evidence="1 13">
        <name>pyridoxal 5'-phosphate</name>
        <dbReference type="ChEBI" id="CHEBI:597326"/>
    </cofactor>
</comment>
<dbReference type="GO" id="GO:0030170">
    <property type="term" value="F:pyridoxal phosphate binding"/>
    <property type="evidence" value="ECO:0007669"/>
    <property type="project" value="InterPro"/>
</dbReference>
<proteinExistence type="inferred from homology"/>
<dbReference type="GO" id="GO:0004794">
    <property type="term" value="F:threonine deaminase activity"/>
    <property type="evidence" value="ECO:0007669"/>
    <property type="project" value="UniProtKB-EC"/>
</dbReference>
<dbReference type="InterPro" id="IPR036052">
    <property type="entry name" value="TrpB-like_PALP_sf"/>
</dbReference>
<evidence type="ECO:0000256" key="5">
    <source>
        <dbReference type="ARBA" id="ARBA00012093"/>
    </source>
</evidence>
<name>G8LFI9_9ENTR</name>
<dbReference type="GO" id="GO:0000166">
    <property type="term" value="F:nucleotide binding"/>
    <property type="evidence" value="ECO:0007669"/>
    <property type="project" value="UniProtKB-KW"/>
</dbReference>
<dbReference type="GO" id="GO:0006565">
    <property type="term" value="P:L-serine catabolic process"/>
    <property type="evidence" value="ECO:0007669"/>
    <property type="project" value="TreeGrafter"/>
</dbReference>
<dbReference type="SUPFAM" id="SSF53686">
    <property type="entry name" value="Tryptophan synthase beta subunit-like PLP-dependent enzymes"/>
    <property type="match status" value="1"/>
</dbReference>
<dbReference type="PROSITE" id="PS00165">
    <property type="entry name" value="DEHYDRATASE_SER_THR"/>
    <property type="match status" value="1"/>
</dbReference>
<organism evidence="15 16">
    <name type="scientific">Enterobacter ludwigii</name>
    <dbReference type="NCBI Taxonomy" id="299767"/>
    <lineage>
        <taxon>Bacteria</taxon>
        <taxon>Pseudomonadati</taxon>
        <taxon>Pseudomonadota</taxon>
        <taxon>Gammaproteobacteria</taxon>
        <taxon>Enterobacterales</taxon>
        <taxon>Enterobacteriaceae</taxon>
        <taxon>Enterobacter</taxon>
        <taxon>Enterobacter cloacae complex</taxon>
    </lineage>
</organism>
<evidence type="ECO:0000256" key="8">
    <source>
        <dbReference type="ARBA" id="ARBA00022898"/>
    </source>
</evidence>
<dbReference type="PANTHER" id="PTHR48078:SF6">
    <property type="entry name" value="L-THREONINE DEHYDRATASE CATABOLIC TDCB"/>
    <property type="match status" value="1"/>
</dbReference>
<evidence type="ECO:0000256" key="10">
    <source>
        <dbReference type="ARBA" id="ARBA00025594"/>
    </source>
</evidence>
<dbReference type="KEGG" id="eec:EcWSU1_03929"/>
<evidence type="ECO:0000256" key="12">
    <source>
        <dbReference type="ARBA" id="ARBA00049406"/>
    </source>
</evidence>
<dbReference type="InterPro" id="IPR000634">
    <property type="entry name" value="Ser/Thr_deHydtase_PyrdxlP-BS"/>
</dbReference>
<evidence type="ECO:0000256" key="9">
    <source>
        <dbReference type="ARBA" id="ARBA00023239"/>
    </source>
</evidence>
<dbReference type="GO" id="GO:0003941">
    <property type="term" value="F:L-serine ammonia-lyase activity"/>
    <property type="evidence" value="ECO:0007669"/>
    <property type="project" value="UniProtKB-EC"/>
</dbReference>
<dbReference type="Gene3D" id="3.40.50.1100">
    <property type="match status" value="2"/>
</dbReference>